<feature type="transmembrane region" description="Helical" evidence="1">
    <location>
        <begin position="257"/>
        <end position="275"/>
    </location>
</feature>
<reference evidence="2 3" key="1">
    <citation type="journal article" date="2019" name="Commun. Biol.">
        <title>The bagworm genome reveals a unique fibroin gene that provides high tensile strength.</title>
        <authorList>
            <person name="Kono N."/>
            <person name="Nakamura H."/>
            <person name="Ohtoshi R."/>
            <person name="Tomita M."/>
            <person name="Numata K."/>
            <person name="Arakawa K."/>
        </authorList>
    </citation>
    <scope>NUCLEOTIDE SEQUENCE [LARGE SCALE GENOMIC DNA]</scope>
</reference>
<gene>
    <name evidence="2" type="ORF">EVAR_75432_1</name>
</gene>
<keyword evidence="3" id="KW-1185">Reference proteome</keyword>
<dbReference type="AlphaFoldDB" id="A0A4C1TLB4"/>
<proteinExistence type="predicted"/>
<dbReference type="GO" id="GO:0003676">
    <property type="term" value="F:nucleic acid binding"/>
    <property type="evidence" value="ECO:0007669"/>
    <property type="project" value="InterPro"/>
</dbReference>
<keyword evidence="1" id="KW-0812">Transmembrane</keyword>
<keyword evidence="1" id="KW-0472">Membrane</keyword>
<dbReference type="EMBL" id="BGZK01000067">
    <property type="protein sequence ID" value="GBP14844.1"/>
    <property type="molecule type" value="Genomic_DNA"/>
</dbReference>
<comment type="caution">
    <text evidence="2">The sequence shown here is derived from an EMBL/GenBank/DDBJ whole genome shotgun (WGS) entry which is preliminary data.</text>
</comment>
<evidence type="ECO:0008006" key="4">
    <source>
        <dbReference type="Google" id="ProtNLM"/>
    </source>
</evidence>
<dbReference type="OrthoDB" id="10252139at2759"/>
<name>A0A4C1TLB4_EUMVA</name>
<sequence>MHLATRIPGKEVLSFSETKRFLEGQKIELAGHTPYSPDLAPNDFYSFPSVKNKLRGQRFSCREEAVDDSDIRKLCGLKENIVTRIVKGMLEWLEHLERTNESRLTKQIYRTMERPSSIALEIGDVIKKTAMFVLNHSCAVNYAEDFFSRSQPHNTRAHGCAGVRMHFIPPSRRKKVWLVQSDRVKRNTGKVKKKSKGFRPRSVYLKVIRYIPGHVVFGARPPPGPTCGAHRSQYCRRNGEAAALSLKPYPEFRRNKISLWGSFVYAVVAPAYINVCLGVCRQTHKLQPAETAVLTCLDTVAEYDTMSTPHKIVWTVEYVHQQIAPWRLLAAIGKKYRLRVQAVNGISAGE</sequence>
<keyword evidence="1" id="KW-1133">Transmembrane helix</keyword>
<dbReference type="Gene3D" id="3.30.420.10">
    <property type="entry name" value="Ribonuclease H-like superfamily/Ribonuclease H"/>
    <property type="match status" value="1"/>
</dbReference>
<organism evidence="2 3">
    <name type="scientific">Eumeta variegata</name>
    <name type="common">Bagworm moth</name>
    <name type="synonym">Eumeta japonica</name>
    <dbReference type="NCBI Taxonomy" id="151549"/>
    <lineage>
        <taxon>Eukaryota</taxon>
        <taxon>Metazoa</taxon>
        <taxon>Ecdysozoa</taxon>
        <taxon>Arthropoda</taxon>
        <taxon>Hexapoda</taxon>
        <taxon>Insecta</taxon>
        <taxon>Pterygota</taxon>
        <taxon>Neoptera</taxon>
        <taxon>Endopterygota</taxon>
        <taxon>Lepidoptera</taxon>
        <taxon>Glossata</taxon>
        <taxon>Ditrysia</taxon>
        <taxon>Tineoidea</taxon>
        <taxon>Psychidae</taxon>
        <taxon>Oiketicinae</taxon>
        <taxon>Eumeta</taxon>
    </lineage>
</organism>
<dbReference type="InterPro" id="IPR036397">
    <property type="entry name" value="RNaseH_sf"/>
</dbReference>
<evidence type="ECO:0000256" key="1">
    <source>
        <dbReference type="SAM" id="Phobius"/>
    </source>
</evidence>
<evidence type="ECO:0000313" key="2">
    <source>
        <dbReference type="EMBL" id="GBP14844.1"/>
    </source>
</evidence>
<accession>A0A4C1TLB4</accession>
<dbReference type="Proteomes" id="UP000299102">
    <property type="component" value="Unassembled WGS sequence"/>
</dbReference>
<evidence type="ECO:0000313" key="3">
    <source>
        <dbReference type="Proteomes" id="UP000299102"/>
    </source>
</evidence>
<protein>
    <recommendedName>
        <fullName evidence="4">Histone-lysine N-methyltransferase SETMAR</fullName>
    </recommendedName>
</protein>